<dbReference type="GO" id="GO:0061666">
    <property type="term" value="F:UFM1 ligase activity"/>
    <property type="evidence" value="ECO:0007669"/>
    <property type="project" value="InterPro"/>
</dbReference>
<dbReference type="Proteomes" id="UP000001307">
    <property type="component" value="Unassembled WGS sequence"/>
</dbReference>
<dbReference type="InterPro" id="IPR034913">
    <property type="entry name" value="mS27/PTCD2"/>
</dbReference>
<dbReference type="GO" id="GO:0032434">
    <property type="term" value="P:regulation of proteasomal ubiquitin-dependent protein catabolic process"/>
    <property type="evidence" value="ECO:0007669"/>
    <property type="project" value="TreeGrafter"/>
</dbReference>
<dbReference type="PANTHER" id="PTHR31057">
    <property type="entry name" value="E3 UFM1-PROTEIN LIGASE 1"/>
    <property type="match status" value="1"/>
</dbReference>
<dbReference type="EMBL" id="FN653245">
    <property type="protein sequence ID" value="CBY14047.1"/>
    <property type="molecule type" value="Genomic_DNA"/>
</dbReference>
<keyword evidence="4" id="KW-0808">Transferase</keyword>
<evidence type="ECO:0000256" key="7">
    <source>
        <dbReference type="SAM" id="MobiDB-lite"/>
    </source>
</evidence>
<gene>
    <name evidence="10" type="ORF">GSOID_T00007012001</name>
</gene>
<dbReference type="Pfam" id="PF23659">
    <property type="entry name" value="UFL1"/>
    <property type="match status" value="1"/>
</dbReference>
<dbReference type="InParanoid" id="E4XWJ2"/>
<comment type="similarity">
    <text evidence="2">Belongs to the UFL1 family.</text>
</comment>
<evidence type="ECO:0000256" key="5">
    <source>
        <dbReference type="ARBA" id="ARBA00022786"/>
    </source>
</evidence>
<dbReference type="InterPro" id="IPR056579">
    <property type="entry name" value="Ufl1_N"/>
</dbReference>
<organism evidence="10">
    <name type="scientific">Oikopleura dioica</name>
    <name type="common">Tunicate</name>
    <dbReference type="NCBI Taxonomy" id="34765"/>
    <lineage>
        <taxon>Eukaryota</taxon>
        <taxon>Metazoa</taxon>
        <taxon>Chordata</taxon>
        <taxon>Tunicata</taxon>
        <taxon>Appendicularia</taxon>
        <taxon>Copelata</taxon>
        <taxon>Oikopleuridae</taxon>
        <taxon>Oikopleura</taxon>
    </lineage>
</organism>
<dbReference type="InterPro" id="IPR018611">
    <property type="entry name" value="Ufl1"/>
</dbReference>
<comment type="subcellular location">
    <subcellularLocation>
        <location evidence="1">Mitochondrion</location>
    </subcellularLocation>
</comment>
<evidence type="ECO:0000256" key="1">
    <source>
        <dbReference type="ARBA" id="ARBA00004173"/>
    </source>
</evidence>
<dbReference type="PANTHER" id="PTHR31057:SF0">
    <property type="entry name" value="E3 UFM1-PROTEIN LIGASE 1"/>
    <property type="match status" value="1"/>
</dbReference>
<sequence>MTLIRASRRCIALASLPKASSTAFEDFSKSFQLRLDYPVQTTGDFIDQNLNKGEPVPSILLDQLIQTVETKKQFIDISYHLWRFRHSPFSYKMRPWTNYFLITKGVNLGAYEALVELLLKSETYGCFPDSASLCYLLLNLVENGENQLAVEACVDLIIKDLCGSQELAKLCLNIILSNLEILESCEAKQIYASIRIIGNLLKNEKLQDLGACGISKSISDEDVTKDDHFYIDPYVNYEELCSNPEIDYETFIEQLQTAVDQNIFSNLENELKEVLNDSVETFKLWDAEASDLHRALENLVLDRKDWAERYKQLEKEFKAGVQYALSQTGLFNQRQAMEQRGSERMPKLYPPYMENEYFIVAVSDLELEQDIYEAKNPEEWSKIKTFFENRKEEKEQALEERRAPLRRSYKTNERWNGKMFSEFDKPNSTPRLPIEMDEMWAEIEALQQQLAAAQEEDTSQRLSDRNCIEIIMKLKEMNLVELIHSTNGKFYLTLSKLRSEVYDALVNAGGRSTIGDLADEVGVNYDHVEEALAAIKDDKKLVCYLGNFITQEYLDFIAGEIYAMTNVTGFVSISKVSQDFDLSGEFLIEHVPKRCAAMINNQKTGFYTEAYIQRTTVTVRGYLSSAEKPLHMKHYYAKYKFADETIVDKVVDDMIKSKRLKGKFLNRGQIACFFPTIYLEEQTKAIKMRIESYGYIKTDELKHAIDTTNEKEAKRWMKENFPEFIQTDSHFMSHGFIERTKTELEQNVQQIHLVDLFSIFPDALSEKDVEYIMRSASNSSAIINDAKLFGASWLMDDIALEECAALFYPVVDERAEKAASKKIVTIITEDDFVKVDKKSLSVKAEIIVAAGKEKGGAGGGRGAREVKTKGKNKKQKKKEAQEQTQKKETGGGALTEDEIKDVLQQNEKYEIMEEDALQDLIDVIAPKLAKRYQTQATNIFTSKQQAQNDAKSARKMTRKEQEQYINNCFCKLHLFHQGLENLFGDPEQDTDSFIPQLRKYLHKTVGMDLVNAVFALSSDSQETTLTAAMRQKILKGVEESDRVDMTAYDALKALNDCKDVVEILGNHHSTFFSD</sequence>
<evidence type="ECO:0000256" key="2">
    <source>
        <dbReference type="ARBA" id="ARBA00010789"/>
    </source>
</evidence>
<accession>E4XWJ2</accession>
<dbReference type="Pfam" id="PF10037">
    <property type="entry name" value="MRP-S27"/>
    <property type="match status" value="1"/>
</dbReference>
<evidence type="ECO:0000259" key="8">
    <source>
        <dbReference type="Pfam" id="PF09743"/>
    </source>
</evidence>
<evidence type="ECO:0000313" key="11">
    <source>
        <dbReference type="Proteomes" id="UP000001307"/>
    </source>
</evidence>
<name>E4XWJ2_OIKDI</name>
<evidence type="ECO:0000256" key="3">
    <source>
        <dbReference type="ARBA" id="ARBA00019780"/>
    </source>
</evidence>
<dbReference type="OrthoDB" id="10258297at2759"/>
<evidence type="ECO:0000259" key="9">
    <source>
        <dbReference type="Pfam" id="PF23659"/>
    </source>
</evidence>
<evidence type="ECO:0000256" key="6">
    <source>
        <dbReference type="ARBA" id="ARBA00031516"/>
    </source>
</evidence>
<feature type="region of interest" description="Disordered" evidence="7">
    <location>
        <begin position="853"/>
        <end position="893"/>
    </location>
</feature>
<reference evidence="10" key="1">
    <citation type="journal article" date="2010" name="Science">
        <title>Plasticity of animal genome architecture unmasked by rapid evolution of a pelagic tunicate.</title>
        <authorList>
            <person name="Denoeud F."/>
            <person name="Henriet S."/>
            <person name="Mungpakdee S."/>
            <person name="Aury J.M."/>
            <person name="Da Silva C."/>
            <person name="Brinkmann H."/>
            <person name="Mikhaleva J."/>
            <person name="Olsen L.C."/>
            <person name="Jubin C."/>
            <person name="Canestro C."/>
            <person name="Bouquet J.M."/>
            <person name="Danks G."/>
            <person name="Poulain J."/>
            <person name="Campsteijn C."/>
            <person name="Adamski M."/>
            <person name="Cross I."/>
            <person name="Yadetie F."/>
            <person name="Muffato M."/>
            <person name="Louis A."/>
            <person name="Butcher S."/>
            <person name="Tsagkogeorga G."/>
            <person name="Konrad A."/>
            <person name="Singh S."/>
            <person name="Jensen M.F."/>
            <person name="Cong E.H."/>
            <person name="Eikeseth-Otteraa H."/>
            <person name="Noel B."/>
            <person name="Anthouard V."/>
            <person name="Porcel B.M."/>
            <person name="Kachouri-Lafond R."/>
            <person name="Nishino A."/>
            <person name="Ugolini M."/>
            <person name="Chourrout P."/>
            <person name="Nishida H."/>
            <person name="Aasland R."/>
            <person name="Huzurbazar S."/>
            <person name="Westhof E."/>
            <person name="Delsuc F."/>
            <person name="Lehrach H."/>
            <person name="Reinhardt R."/>
            <person name="Weissenbach J."/>
            <person name="Roy S.W."/>
            <person name="Artiguenave F."/>
            <person name="Postlethwait J.H."/>
            <person name="Manak J.R."/>
            <person name="Thompson E.M."/>
            <person name="Jaillon O."/>
            <person name="Du Pasquier L."/>
            <person name="Boudinot P."/>
            <person name="Liberles D.A."/>
            <person name="Volff J.N."/>
            <person name="Philippe H."/>
            <person name="Lenhard B."/>
            <person name="Roest Crollius H."/>
            <person name="Wincker P."/>
            <person name="Chourrout D."/>
        </authorList>
    </citation>
    <scope>NUCLEOTIDE SEQUENCE [LARGE SCALE GENOMIC DNA]</scope>
</reference>
<feature type="compositionally biased region" description="Basic and acidic residues" evidence="7">
    <location>
        <begin position="878"/>
        <end position="889"/>
    </location>
</feature>
<dbReference type="AlphaFoldDB" id="E4XWJ2"/>
<proteinExistence type="inferred from homology"/>
<dbReference type="Pfam" id="PF09743">
    <property type="entry name" value="E3_UFM1_ligase"/>
    <property type="match status" value="1"/>
</dbReference>
<keyword evidence="5" id="KW-0833">Ubl conjugation pathway</keyword>
<evidence type="ECO:0000313" key="10">
    <source>
        <dbReference type="EMBL" id="CBY14047.1"/>
    </source>
</evidence>
<dbReference type="GO" id="GO:1990592">
    <property type="term" value="P:protein K69-linked ufmylation"/>
    <property type="evidence" value="ECO:0007669"/>
    <property type="project" value="TreeGrafter"/>
</dbReference>
<keyword evidence="11" id="KW-1185">Reference proteome</keyword>
<evidence type="ECO:0000256" key="4">
    <source>
        <dbReference type="ARBA" id="ARBA00022679"/>
    </source>
</evidence>
<feature type="domain" description="E3 UFM1-protein ligase 1-like N-terminal" evidence="8">
    <location>
        <begin position="442"/>
        <end position="705"/>
    </location>
</feature>
<dbReference type="FunCoup" id="E4XWJ2">
    <property type="interactions" value="708"/>
</dbReference>
<dbReference type="GO" id="GO:0034976">
    <property type="term" value="P:response to endoplasmic reticulum stress"/>
    <property type="evidence" value="ECO:0007669"/>
    <property type="project" value="TreeGrafter"/>
</dbReference>
<dbReference type="InterPro" id="IPR056580">
    <property type="entry name" value="Ufl1_dom"/>
</dbReference>
<dbReference type="GO" id="GO:0005789">
    <property type="term" value="C:endoplasmic reticulum membrane"/>
    <property type="evidence" value="ECO:0007669"/>
    <property type="project" value="TreeGrafter"/>
</dbReference>
<protein>
    <recommendedName>
        <fullName evidence="3">E3 UFM1-protein ligase 1</fullName>
    </recommendedName>
    <alternativeName>
        <fullName evidence="6">E3 UFM1-protein transferase 1</fullName>
    </alternativeName>
</protein>
<feature type="domain" description="E3 UFM1-protein ligase 1-like" evidence="9">
    <location>
        <begin position="960"/>
        <end position="1047"/>
    </location>
</feature>
<dbReference type="GO" id="GO:0005739">
    <property type="term" value="C:mitochondrion"/>
    <property type="evidence" value="ECO:0007669"/>
    <property type="project" value="UniProtKB-SubCell"/>
</dbReference>